<dbReference type="PANTHER" id="PTHR31268:SF26">
    <property type="entry name" value="GALACTINOL--SUCROSE GALACTOSYLTRANSFERASE"/>
    <property type="match status" value="1"/>
</dbReference>
<evidence type="ECO:0000256" key="1">
    <source>
        <dbReference type="ARBA" id="ARBA00007240"/>
    </source>
</evidence>
<comment type="similarity">
    <text evidence="1">Belongs to the glycosyl hydrolases 36 family.</text>
</comment>
<keyword evidence="2" id="KW-0119">Carbohydrate metabolism</keyword>
<keyword evidence="3" id="KW-0328">Glycosyltransferase</keyword>
<proteinExistence type="inferred from homology"/>
<dbReference type="SUPFAM" id="SSF51445">
    <property type="entry name" value="(Trans)glycosidases"/>
    <property type="match status" value="1"/>
</dbReference>
<dbReference type="PANTHER" id="PTHR31268">
    <property type="match status" value="1"/>
</dbReference>
<evidence type="ECO:0000256" key="2">
    <source>
        <dbReference type="ARBA" id="ARBA00023277"/>
    </source>
</evidence>
<accession>A0A2Z7B782</accession>
<dbReference type="EMBL" id="KV010623">
    <property type="protein sequence ID" value="KZV27585.1"/>
    <property type="molecule type" value="Genomic_DNA"/>
</dbReference>
<name>A0A2Z7B782_9LAMI</name>
<dbReference type="Pfam" id="PF05691">
    <property type="entry name" value="Raffinose_syn"/>
    <property type="match status" value="1"/>
</dbReference>
<dbReference type="InterPro" id="IPR008811">
    <property type="entry name" value="Glycosyl_hydrolases_36"/>
</dbReference>
<evidence type="ECO:0000313" key="3">
    <source>
        <dbReference type="EMBL" id="KZV27585.1"/>
    </source>
</evidence>
<dbReference type="OrthoDB" id="4664297at2759"/>
<gene>
    <name evidence="3" type="ORF">F511_11588</name>
</gene>
<sequence>MAMVACSIRINLPYKVRIISLFCPPNGGGIHLPVYRTGSSRYSMFLKAKPAFKDGVLSFNGNNVVSDVPENVVVTPWSESSAFMGATSLESSSRHVFKLGIIKEARLLSLFRFKIWWMIPRAGNSARDVPVETQMLLLEASAENTDYVLFLPVLDGEFRSSLQGNSSNELEACVESGDAAVTSTACPRAVFVNSGRNPFELIKESMKILQECSGTFTLRENKKASLPMPGILDCFGWCTWDAFYHDVNPHGIREGLQRFGARLMSVKENSKFCKADNEESSNKPHSLKEFISDIKCTFGLKYVYLWHALVGYWGGLHPGAPGTKKHNPMLKFPIQSKGNLAHNRDVAMDCMEKYGIGTIDPDNIFEFYDDLHGYLASQEVDGVKVDVQNILETLATGSGGRVSLTRCFQESLEKSVLKNFQENGIICCMAHNTDSVYSSKTSAITRASDDYYPRNPRAQTLHIAAVAYNSLFFGEIFVPDWDMFYTRHYAAEFHAVARAVGGCGIYVSDKPGCHDFEILKRLVLPDGSILRAKYIGRPTRDCLFEDPVTDGKSLMKIWNLNKLTGVVAAFNCQGSGTWPGMENTTTLTNTVELSGKISPADVDNIDEISPEQWDMDFAIFSFRSVSLTQLSKDKSLHVTLRTLECDVFTISPIKVYDNKIKFAPIGLVNMYNSGGAIESIEAFDDFSRHGIRIKGRGVGVFGAYAGAEPSFCFVNMKEADFEYSNENHFLKVTVPFEANAWEIDVQF</sequence>
<evidence type="ECO:0000313" key="4">
    <source>
        <dbReference type="Proteomes" id="UP000250235"/>
    </source>
</evidence>
<keyword evidence="3" id="KW-0808">Transferase</keyword>
<organism evidence="3 4">
    <name type="scientific">Dorcoceras hygrometricum</name>
    <dbReference type="NCBI Taxonomy" id="472368"/>
    <lineage>
        <taxon>Eukaryota</taxon>
        <taxon>Viridiplantae</taxon>
        <taxon>Streptophyta</taxon>
        <taxon>Embryophyta</taxon>
        <taxon>Tracheophyta</taxon>
        <taxon>Spermatophyta</taxon>
        <taxon>Magnoliopsida</taxon>
        <taxon>eudicotyledons</taxon>
        <taxon>Gunneridae</taxon>
        <taxon>Pentapetalae</taxon>
        <taxon>asterids</taxon>
        <taxon>lamiids</taxon>
        <taxon>Lamiales</taxon>
        <taxon>Gesneriaceae</taxon>
        <taxon>Didymocarpoideae</taxon>
        <taxon>Trichosporeae</taxon>
        <taxon>Loxocarpinae</taxon>
        <taxon>Dorcoceras</taxon>
    </lineage>
</organism>
<protein>
    <submittedName>
        <fullName evidence="3">Putative galactinol--sucrose galactosyltransferase 2</fullName>
    </submittedName>
</protein>
<dbReference type="GO" id="GO:0016757">
    <property type="term" value="F:glycosyltransferase activity"/>
    <property type="evidence" value="ECO:0007669"/>
    <property type="project" value="UniProtKB-KW"/>
</dbReference>
<dbReference type="Proteomes" id="UP000250235">
    <property type="component" value="Unassembled WGS sequence"/>
</dbReference>
<dbReference type="InterPro" id="IPR017853">
    <property type="entry name" value="GH"/>
</dbReference>
<dbReference type="AlphaFoldDB" id="A0A2Z7B782"/>
<keyword evidence="4" id="KW-1185">Reference proteome</keyword>
<reference evidence="3 4" key="1">
    <citation type="journal article" date="2015" name="Proc. Natl. Acad. Sci. U.S.A.">
        <title>The resurrection genome of Boea hygrometrica: A blueprint for survival of dehydration.</title>
        <authorList>
            <person name="Xiao L."/>
            <person name="Yang G."/>
            <person name="Zhang L."/>
            <person name="Yang X."/>
            <person name="Zhao S."/>
            <person name="Ji Z."/>
            <person name="Zhou Q."/>
            <person name="Hu M."/>
            <person name="Wang Y."/>
            <person name="Chen M."/>
            <person name="Xu Y."/>
            <person name="Jin H."/>
            <person name="Xiao X."/>
            <person name="Hu G."/>
            <person name="Bao F."/>
            <person name="Hu Y."/>
            <person name="Wan P."/>
            <person name="Li L."/>
            <person name="Deng X."/>
            <person name="Kuang T."/>
            <person name="Xiang C."/>
            <person name="Zhu J.K."/>
            <person name="Oliver M.J."/>
            <person name="He Y."/>
        </authorList>
    </citation>
    <scope>NUCLEOTIDE SEQUENCE [LARGE SCALE GENOMIC DNA]</scope>
    <source>
        <strain evidence="4">cv. XS01</strain>
    </source>
</reference>